<gene>
    <name evidence="2" type="ORF">M972_111189</name>
</gene>
<dbReference type="Pfam" id="PF07873">
    <property type="entry name" value="YabP"/>
    <property type="match status" value="1"/>
</dbReference>
<dbReference type="Gene3D" id="2.60.40.2000">
    <property type="match status" value="1"/>
</dbReference>
<feature type="coiled-coil region" evidence="1">
    <location>
        <begin position="4"/>
        <end position="31"/>
    </location>
</feature>
<evidence type="ECO:0000256" key="1">
    <source>
        <dbReference type="SAM" id="Coils"/>
    </source>
</evidence>
<reference evidence="2 3" key="1">
    <citation type="submission" date="2017-09" db="EMBL/GenBank/DDBJ databases">
        <title>Evaluation of Pacific Biosciences Sequencing Technology to Finishing C. thermocellum Genome Sequences.</title>
        <authorList>
            <person name="Brown S."/>
        </authorList>
    </citation>
    <scope>NUCLEOTIDE SEQUENCE [LARGE SCALE GENOMIC DNA]</scope>
    <source>
        <strain evidence="2 3">AD2</strain>
    </source>
</reference>
<name>A0AB36TF40_ACETH</name>
<dbReference type="Proteomes" id="UP000223596">
    <property type="component" value="Unassembled WGS sequence"/>
</dbReference>
<dbReference type="NCBIfam" id="TIGR02856">
    <property type="entry name" value="spore_yqfC"/>
    <property type="match status" value="1"/>
</dbReference>
<keyword evidence="1" id="KW-0175">Coiled coil</keyword>
<evidence type="ECO:0000313" key="2">
    <source>
        <dbReference type="EMBL" id="PFH02418.1"/>
    </source>
</evidence>
<dbReference type="InterPro" id="IPR022476">
    <property type="entry name" value="Spore_YabP/YqfC"/>
</dbReference>
<dbReference type="GeneID" id="35803324"/>
<dbReference type="RefSeq" id="WP_003515694.1">
    <property type="nucleotide sequence ID" value="NZ_CP013828.1"/>
</dbReference>
<dbReference type="InterPro" id="IPR038705">
    <property type="entry name" value="YabP_sf"/>
</dbReference>
<accession>A0AB36TF40</accession>
<evidence type="ECO:0000313" key="3">
    <source>
        <dbReference type="Proteomes" id="UP000223596"/>
    </source>
</evidence>
<organism evidence="2 3">
    <name type="scientific">Acetivibrio thermocellus AD2</name>
    <dbReference type="NCBI Taxonomy" id="1138384"/>
    <lineage>
        <taxon>Bacteria</taxon>
        <taxon>Bacillati</taxon>
        <taxon>Bacillota</taxon>
        <taxon>Clostridia</taxon>
        <taxon>Eubacteriales</taxon>
        <taxon>Oscillospiraceae</taxon>
        <taxon>Acetivibrio</taxon>
    </lineage>
</organism>
<dbReference type="InterPro" id="IPR022477">
    <property type="entry name" value="Spore_YqfC"/>
</dbReference>
<dbReference type="EMBL" id="PDBW01000001">
    <property type="protein sequence ID" value="PFH02418.1"/>
    <property type="molecule type" value="Genomic_DNA"/>
</dbReference>
<proteinExistence type="predicted"/>
<sequence>MPGKRKKSAKKRKEEEQKINLKEKMAELLELPKEIVLDLPKITMFGNKNLIVENYKGIIEYDNSRIRVNTGKGIIRVTGEGLIIKEITSEDLMIDGEILSLEFLK</sequence>
<dbReference type="AlphaFoldDB" id="A0AB36TF40"/>
<protein>
    <submittedName>
        <fullName evidence="2">Sporulation protein YqfC</fullName>
    </submittedName>
</protein>
<comment type="caution">
    <text evidence="2">The sequence shown here is derived from an EMBL/GenBank/DDBJ whole genome shotgun (WGS) entry which is preliminary data.</text>
</comment>